<evidence type="ECO:0000256" key="1">
    <source>
        <dbReference type="SAM" id="Phobius"/>
    </source>
</evidence>
<sequence>MDQAASSFRAQWINPSDLFSILLIIGGDVIGLALAALSGGPVTPVTFSFGWVSYAISALLTVQSEGNMMPPSPDSSLRVINLSTGYTRFNRSWTLGRMFQNYEYWMPEEVAQRLENHPVLYQDEEAGAADTEMSEKGAATAETYANPCKFVSPHQARLCVAVYEWALDGSYPVAEPGHDWVHWLGIIVTVVQLGISAIPFALYRDWNIFLVTVAGTILAYVSGALPQWQKEKWACRILDKRKDVALTLGNGMQHVIVVLGSKGGLDLEDMAGGQVPQDREGRGRARRGRLIQLMSPGNTTRMMAFLLTVMWLMLLLSSTGIQDHAWYLLAVGGIGMVQNLITAGAPRQPEMLGIPIRLAMHPDSGNETCPTPMVFAEFKVMHTLMELELDFKGAGRALLPEFFPGGGGLQPWEEKWWSSNEPEIRRQLLRAAKEKEFNKQMRRTQAS</sequence>
<keyword evidence="3" id="KW-1185">Reference proteome</keyword>
<keyword evidence="1" id="KW-1133">Transmembrane helix</keyword>
<evidence type="ECO:0000313" key="3">
    <source>
        <dbReference type="Proteomes" id="UP000053732"/>
    </source>
</evidence>
<dbReference type="STRING" id="1429867.A0A0G4PT46"/>
<organism evidence="2 3">
    <name type="scientific">Penicillium camemberti (strain FM 013)</name>
    <dbReference type="NCBI Taxonomy" id="1429867"/>
    <lineage>
        <taxon>Eukaryota</taxon>
        <taxon>Fungi</taxon>
        <taxon>Dikarya</taxon>
        <taxon>Ascomycota</taxon>
        <taxon>Pezizomycotina</taxon>
        <taxon>Eurotiomycetes</taxon>
        <taxon>Eurotiomycetidae</taxon>
        <taxon>Eurotiales</taxon>
        <taxon>Aspergillaceae</taxon>
        <taxon>Penicillium</taxon>
    </lineage>
</organism>
<name>A0A0G4PT46_PENC3</name>
<proteinExistence type="predicted"/>
<feature type="transmembrane region" description="Helical" evidence="1">
    <location>
        <begin position="325"/>
        <end position="345"/>
    </location>
</feature>
<feature type="transmembrane region" description="Helical" evidence="1">
    <location>
        <begin position="302"/>
        <end position="319"/>
    </location>
</feature>
<keyword evidence="1" id="KW-0472">Membrane</keyword>
<dbReference type="EMBL" id="HG793170">
    <property type="protein sequence ID" value="CRL29570.1"/>
    <property type="molecule type" value="Genomic_DNA"/>
</dbReference>
<feature type="transmembrane region" description="Helical" evidence="1">
    <location>
        <begin position="18"/>
        <end position="39"/>
    </location>
</feature>
<protein>
    <submittedName>
        <fullName evidence="2">Str. FM013</fullName>
    </submittedName>
</protein>
<feature type="transmembrane region" description="Helical" evidence="1">
    <location>
        <begin position="180"/>
        <end position="202"/>
    </location>
</feature>
<dbReference type="AlphaFoldDB" id="A0A0G4PT46"/>
<gene>
    <name evidence="2" type="ORF">PCAMFM013_S037g000057</name>
</gene>
<accession>A0A0G4PT46</accession>
<dbReference type="Proteomes" id="UP000053732">
    <property type="component" value="Unassembled WGS sequence"/>
</dbReference>
<keyword evidence="1" id="KW-0812">Transmembrane</keyword>
<feature type="transmembrane region" description="Helical" evidence="1">
    <location>
        <begin position="208"/>
        <end position="228"/>
    </location>
</feature>
<reference evidence="2 3" key="1">
    <citation type="journal article" date="2014" name="Nat. Commun.">
        <title>Multiple recent horizontal transfers of a large genomic region in cheese making fungi.</title>
        <authorList>
            <person name="Cheeseman K."/>
            <person name="Ropars J."/>
            <person name="Renault P."/>
            <person name="Dupont J."/>
            <person name="Gouzy J."/>
            <person name="Branca A."/>
            <person name="Abraham A.L."/>
            <person name="Ceppi M."/>
            <person name="Conseiller E."/>
            <person name="Debuchy R."/>
            <person name="Malagnac F."/>
            <person name="Goarin A."/>
            <person name="Silar P."/>
            <person name="Lacoste S."/>
            <person name="Sallet E."/>
            <person name="Bensimon A."/>
            <person name="Giraud T."/>
            <person name="Brygoo Y."/>
        </authorList>
    </citation>
    <scope>NUCLEOTIDE SEQUENCE [LARGE SCALE GENOMIC DNA]</scope>
    <source>
        <strain evidence="3">FM 013</strain>
    </source>
</reference>
<evidence type="ECO:0000313" key="2">
    <source>
        <dbReference type="EMBL" id="CRL29570.1"/>
    </source>
</evidence>